<evidence type="ECO:0000313" key="2">
    <source>
        <dbReference type="Proteomes" id="UP001165121"/>
    </source>
</evidence>
<gene>
    <name evidence="1" type="ORF">Pfra01_001493200</name>
</gene>
<reference evidence="1" key="1">
    <citation type="submission" date="2023-04" db="EMBL/GenBank/DDBJ databases">
        <title>Phytophthora fragariaefolia NBRC 109709.</title>
        <authorList>
            <person name="Ichikawa N."/>
            <person name="Sato H."/>
            <person name="Tonouchi N."/>
        </authorList>
    </citation>
    <scope>NUCLEOTIDE SEQUENCE</scope>
    <source>
        <strain evidence="1">NBRC 109709</strain>
    </source>
</reference>
<keyword evidence="2" id="KW-1185">Reference proteome</keyword>
<dbReference type="EMBL" id="BSXT01001585">
    <property type="protein sequence ID" value="GMF43754.1"/>
    <property type="molecule type" value="Genomic_DNA"/>
</dbReference>
<proteinExistence type="predicted"/>
<comment type="caution">
    <text evidence="1">The sequence shown here is derived from an EMBL/GenBank/DDBJ whole genome shotgun (WGS) entry which is preliminary data.</text>
</comment>
<accession>A0A9W6XRR8</accession>
<dbReference type="Proteomes" id="UP001165121">
    <property type="component" value="Unassembled WGS sequence"/>
</dbReference>
<protein>
    <submittedName>
        <fullName evidence="1">Unnamed protein product</fullName>
    </submittedName>
</protein>
<name>A0A9W6XRR8_9STRA</name>
<evidence type="ECO:0000313" key="1">
    <source>
        <dbReference type="EMBL" id="GMF43754.1"/>
    </source>
</evidence>
<sequence>MGIAEADVPPWIRIPQQEDSAAASVTVNTNESGTDELPGTIVPRRAVSVQWLDTQYQNKDERLNLRMIPRGNANYRSLPGNSSRVGWGHLCTAGTGADTQVEGDIDDMDEYSDGTDRCKMTWTLYTPMTQPQTTDCLFTE</sequence>
<organism evidence="1 2">
    <name type="scientific">Phytophthora fragariaefolia</name>
    <dbReference type="NCBI Taxonomy" id="1490495"/>
    <lineage>
        <taxon>Eukaryota</taxon>
        <taxon>Sar</taxon>
        <taxon>Stramenopiles</taxon>
        <taxon>Oomycota</taxon>
        <taxon>Peronosporomycetes</taxon>
        <taxon>Peronosporales</taxon>
        <taxon>Peronosporaceae</taxon>
        <taxon>Phytophthora</taxon>
    </lineage>
</organism>
<dbReference type="AlphaFoldDB" id="A0A9W6XRR8"/>